<dbReference type="EMBL" id="BJYS01000001">
    <property type="protein sequence ID" value="GEO02504.1"/>
    <property type="molecule type" value="Genomic_DNA"/>
</dbReference>
<sequence>MNAGREAQLKFDKPLKKNYMQACGFIICYLALLTGIAACDPAKETPDPNNILTSGTAEIYLTPAEGNVNTFVKITGTGFGNNRKDVTVKFNNVPALVKEVADKTILTVVPVTATTGKVSVTINDYTVYSAGNFTVLTKNISAFTGTWVRKADFLGINRSGVSAFANATTGFVTLGGAGDFVYKDTWQYQPARDIWDVQSAFPGIPRFSAVSFTIDKKAYVVTGFAYFKPGKINDFWEFDTETFVWTKKADFPGTERKVAVAFTINNKGYVTTGYTDYFAPELKDMWEYDPVADKWQQKADIPFVSRKGAAGFSMGGKGYVGMGTHINNDGSEDGLNDFWEYEPATDKWARKADFPEYITLVSTSFVLDQSGYLINGDKECWQYNPAANKWTEKKPLPIKSGGLASFVIQNKAYVLEPYIGHLYQFEP</sequence>
<dbReference type="Proteomes" id="UP000321532">
    <property type="component" value="Unassembled WGS sequence"/>
</dbReference>
<dbReference type="InterPro" id="IPR013783">
    <property type="entry name" value="Ig-like_fold"/>
</dbReference>
<dbReference type="SUPFAM" id="SSF81296">
    <property type="entry name" value="E set domains"/>
    <property type="match status" value="1"/>
</dbReference>
<protein>
    <recommendedName>
        <fullName evidence="3">IPT/TIG domain-containing protein</fullName>
    </recommendedName>
</protein>
<reference evidence="4 5" key="1">
    <citation type="submission" date="2019-07" db="EMBL/GenBank/DDBJ databases">
        <title>Whole genome shotgun sequence of Adhaeribacter aerolatus NBRC 106133.</title>
        <authorList>
            <person name="Hosoyama A."/>
            <person name="Uohara A."/>
            <person name="Ohji S."/>
            <person name="Ichikawa N."/>
        </authorList>
    </citation>
    <scope>NUCLEOTIDE SEQUENCE [LARGE SCALE GENOMIC DNA]</scope>
    <source>
        <strain evidence="4 5">NBRC 106133</strain>
    </source>
</reference>
<dbReference type="PANTHER" id="PTHR45632">
    <property type="entry name" value="LD33804P"/>
    <property type="match status" value="1"/>
</dbReference>
<accession>A0A512AS14</accession>
<name>A0A512AS14_9BACT</name>
<dbReference type="Gene3D" id="2.120.10.80">
    <property type="entry name" value="Kelch-type beta propeller"/>
    <property type="match status" value="1"/>
</dbReference>
<dbReference type="Gene3D" id="2.60.40.10">
    <property type="entry name" value="Immunoglobulins"/>
    <property type="match status" value="1"/>
</dbReference>
<feature type="domain" description="IPT/TIG" evidence="3">
    <location>
        <begin position="62"/>
        <end position="134"/>
    </location>
</feature>
<gene>
    <name evidence="4" type="ORF">AAE02nite_01680</name>
</gene>
<evidence type="ECO:0000259" key="3">
    <source>
        <dbReference type="Pfam" id="PF01833"/>
    </source>
</evidence>
<dbReference type="SUPFAM" id="SSF117281">
    <property type="entry name" value="Kelch motif"/>
    <property type="match status" value="1"/>
</dbReference>
<evidence type="ECO:0000256" key="2">
    <source>
        <dbReference type="ARBA" id="ARBA00022737"/>
    </source>
</evidence>
<keyword evidence="2" id="KW-0677">Repeat</keyword>
<dbReference type="InterPro" id="IPR015915">
    <property type="entry name" value="Kelch-typ_b-propeller"/>
</dbReference>
<evidence type="ECO:0000256" key="1">
    <source>
        <dbReference type="ARBA" id="ARBA00022441"/>
    </source>
</evidence>
<evidence type="ECO:0000313" key="4">
    <source>
        <dbReference type="EMBL" id="GEO02504.1"/>
    </source>
</evidence>
<proteinExistence type="predicted"/>
<dbReference type="PANTHER" id="PTHR45632:SF3">
    <property type="entry name" value="KELCH-LIKE PROTEIN 32"/>
    <property type="match status" value="1"/>
</dbReference>
<dbReference type="InterPro" id="IPR014756">
    <property type="entry name" value="Ig_E-set"/>
</dbReference>
<dbReference type="AlphaFoldDB" id="A0A512AS14"/>
<comment type="caution">
    <text evidence="4">The sequence shown here is derived from an EMBL/GenBank/DDBJ whole genome shotgun (WGS) entry which is preliminary data.</text>
</comment>
<organism evidence="4 5">
    <name type="scientific">Adhaeribacter aerolatus</name>
    <dbReference type="NCBI Taxonomy" id="670289"/>
    <lineage>
        <taxon>Bacteria</taxon>
        <taxon>Pseudomonadati</taxon>
        <taxon>Bacteroidota</taxon>
        <taxon>Cytophagia</taxon>
        <taxon>Cytophagales</taxon>
        <taxon>Hymenobacteraceae</taxon>
        <taxon>Adhaeribacter</taxon>
    </lineage>
</organism>
<evidence type="ECO:0000313" key="5">
    <source>
        <dbReference type="Proteomes" id="UP000321532"/>
    </source>
</evidence>
<keyword evidence="5" id="KW-1185">Reference proteome</keyword>
<keyword evidence="1" id="KW-0880">Kelch repeat</keyword>
<dbReference type="InterPro" id="IPR002909">
    <property type="entry name" value="IPT_dom"/>
</dbReference>
<dbReference type="Pfam" id="PF01833">
    <property type="entry name" value="TIG"/>
    <property type="match status" value="1"/>
</dbReference>